<dbReference type="RefSeq" id="WP_138280238.1">
    <property type="nucleotide sequence ID" value="NZ_BMGE01000001.1"/>
</dbReference>
<sequence>MNHTLGKSIKLFLVDGSSHGVLTLEVMNWTGHILMGPRTKITEIIQRPEMKKTGIYFLTGPDPDGLERLAVYVGESDNVGHRLMQHNKDEGKDFWERACIITSKDQNLTKAHIRYLEARFISIIQTTGAANLFNNTSPKNDGLPEADISDMEYFISQVRLVLPVLGLDFLRDKPKITNTLPTVLPFPSKDFSRSTELRQPVQDTIDGPNFEIISSKYNLRALAKEVDGDFIVLAGSETKSAWERTTGHSYRKLFETLIVEGKIRIDDVKTRGVFQEDVAFASPSAAAACVFARAANGRKEWLVRGTRKNYHEWQNDQLRLAESELSLNDLVS</sequence>
<proteinExistence type="predicted"/>
<evidence type="ECO:0000259" key="1">
    <source>
        <dbReference type="PROSITE" id="PS50164"/>
    </source>
</evidence>
<dbReference type="Pfam" id="PF14267">
    <property type="entry name" value="DUF4357"/>
    <property type="match status" value="1"/>
</dbReference>
<name>A0A5R9KK25_9BACT</name>
<dbReference type="Proteomes" id="UP000309788">
    <property type="component" value="Unassembled WGS sequence"/>
</dbReference>
<dbReference type="EMBL" id="VCEI01000011">
    <property type="protein sequence ID" value="TLU96545.1"/>
    <property type="molecule type" value="Genomic_DNA"/>
</dbReference>
<dbReference type="InterPro" id="IPR025579">
    <property type="entry name" value="DUF4357"/>
</dbReference>
<dbReference type="CDD" id="cd10447">
    <property type="entry name" value="GIY-YIG_unchar_2"/>
    <property type="match status" value="1"/>
</dbReference>
<gene>
    <name evidence="2" type="ORF">FEM55_05280</name>
</gene>
<dbReference type="PROSITE" id="PS50164">
    <property type="entry name" value="GIY_YIG"/>
    <property type="match status" value="1"/>
</dbReference>
<accession>A0A5R9KK25</accession>
<evidence type="ECO:0000313" key="2">
    <source>
        <dbReference type="EMBL" id="TLU96545.1"/>
    </source>
</evidence>
<feature type="domain" description="GIY-YIG" evidence="1">
    <location>
        <begin position="51"/>
        <end position="130"/>
    </location>
</feature>
<dbReference type="AlphaFoldDB" id="A0A5R9KK25"/>
<comment type="caution">
    <text evidence="2">The sequence shown here is derived from an EMBL/GenBank/DDBJ whole genome shotgun (WGS) entry which is preliminary data.</text>
</comment>
<organism evidence="2 3">
    <name type="scientific">Dyadobacter sediminis</name>
    <dbReference type="NCBI Taxonomy" id="1493691"/>
    <lineage>
        <taxon>Bacteria</taxon>
        <taxon>Pseudomonadati</taxon>
        <taxon>Bacteroidota</taxon>
        <taxon>Cytophagia</taxon>
        <taxon>Cytophagales</taxon>
        <taxon>Spirosomataceae</taxon>
        <taxon>Dyadobacter</taxon>
    </lineage>
</organism>
<dbReference type="InterPro" id="IPR000305">
    <property type="entry name" value="GIY-YIG_endonuc"/>
</dbReference>
<reference evidence="2 3" key="1">
    <citation type="submission" date="2019-05" db="EMBL/GenBank/DDBJ databases">
        <authorList>
            <person name="Qu J.-H."/>
        </authorList>
    </citation>
    <scope>NUCLEOTIDE SEQUENCE [LARGE SCALE GENOMIC DNA]</scope>
    <source>
        <strain evidence="2 3">Z12</strain>
    </source>
</reference>
<keyword evidence="3" id="KW-1185">Reference proteome</keyword>
<dbReference type="OrthoDB" id="2656488at2"/>
<protein>
    <submittedName>
        <fullName evidence="2">GIY-YIG nuclease family protein</fullName>
    </submittedName>
</protein>
<evidence type="ECO:0000313" key="3">
    <source>
        <dbReference type="Proteomes" id="UP000309788"/>
    </source>
</evidence>